<dbReference type="PANTHER" id="PTHR33845">
    <property type="entry name" value="C2H2-TYPE DOMAIN-CONTAINING PROTEIN"/>
    <property type="match status" value="1"/>
</dbReference>
<gene>
    <name evidence="3" type="ORF">OVN521_LOCUS30234</name>
    <name evidence="2" type="ORF">UXM345_LOCUS31700</name>
</gene>
<evidence type="ECO:0000313" key="3">
    <source>
        <dbReference type="EMBL" id="CAF4273616.1"/>
    </source>
</evidence>
<dbReference type="AlphaFoldDB" id="A0A820G1L6"/>
<proteinExistence type="predicted"/>
<feature type="compositionally biased region" description="Acidic residues" evidence="1">
    <location>
        <begin position="613"/>
        <end position="635"/>
    </location>
</feature>
<dbReference type="EMBL" id="CAJOBG010009787">
    <property type="protein sequence ID" value="CAF4273616.1"/>
    <property type="molecule type" value="Genomic_DNA"/>
</dbReference>
<protein>
    <recommendedName>
        <fullName evidence="6">C2H2-type domain-containing protein</fullName>
    </recommendedName>
</protein>
<organism evidence="2 4">
    <name type="scientific">Rotaria magnacalcarata</name>
    <dbReference type="NCBI Taxonomy" id="392030"/>
    <lineage>
        <taxon>Eukaryota</taxon>
        <taxon>Metazoa</taxon>
        <taxon>Spiralia</taxon>
        <taxon>Gnathifera</taxon>
        <taxon>Rotifera</taxon>
        <taxon>Eurotatoria</taxon>
        <taxon>Bdelloidea</taxon>
        <taxon>Philodinida</taxon>
        <taxon>Philodinidae</taxon>
        <taxon>Rotaria</taxon>
    </lineage>
</organism>
<evidence type="ECO:0008006" key="6">
    <source>
        <dbReference type="Google" id="ProtNLM"/>
    </source>
</evidence>
<dbReference type="Proteomes" id="UP000663866">
    <property type="component" value="Unassembled WGS sequence"/>
</dbReference>
<reference evidence="2" key="1">
    <citation type="submission" date="2021-02" db="EMBL/GenBank/DDBJ databases">
        <authorList>
            <person name="Nowell W R."/>
        </authorList>
    </citation>
    <scope>NUCLEOTIDE SEQUENCE</scope>
</reference>
<comment type="caution">
    <text evidence="2">The sequence shown here is derived from an EMBL/GenBank/DDBJ whole genome shotgun (WGS) entry which is preliminary data.</text>
</comment>
<feature type="region of interest" description="Disordered" evidence="1">
    <location>
        <begin position="590"/>
        <end position="635"/>
    </location>
</feature>
<sequence length="635" mass="72200">MIDDELRKPAQTKEGEYEVVISSLTDAYSRAEHWLTKRQLLSIVAADLPSRLLKIEFSGHIDWNIRAARSQAFFQGRGTISDVTRAPVEKYTEEQIIHFITFIQSPHITTDMPFGEQKLKLGSGEKLVVPDVIRNAIPSRIISQYLAYCNEAVDGNDFKPFASSSLFAILHKCVKPEEIVHLKQGLQDGRNYLKLDFKTHVSLSSTIADHCSTFGLSDPCNAAWREKCEHEHNDECKGSDLLLVAEQIYKSTGIVIRRIDFSDSQSGKSHCDRMASVIKANVRRFINEKNNCVTNSDFVNGAKSTRYTTVMACRLPSSSAKKKTKWQGIQSFNNIQYEFASNELHSCSETSELEINVTVWKAFRIGRGQLFQWSKLNTSTNSITPVQVSARYDNVQWQTDSVKKGQVIEDEMIDTNSSNDETSNLNPGNDISMNKNSMDADDAGLIFQSSSIFVTFDCPEPHCVMQFPREDRLRAHMLLGFYKILLPTFRLLDKAMLMYKEGLESDHYKQVPITCTVATNSTSHTKPKKNFTQRSYLEDKYNEGEKSGAKWDPAKVAEDMQVIQSDGRFIFEPDQFLTTSQTKSYFSRLTRERRKHGNLTQNIMSTSTTTTSSDDEAQEEEEEEEEEDVNDLIQH</sequence>
<accession>A0A820G1L6</accession>
<evidence type="ECO:0000256" key="1">
    <source>
        <dbReference type="SAM" id="MobiDB-lite"/>
    </source>
</evidence>
<keyword evidence="5" id="KW-1185">Reference proteome</keyword>
<evidence type="ECO:0000313" key="2">
    <source>
        <dbReference type="EMBL" id="CAF4269002.1"/>
    </source>
</evidence>
<dbReference type="EMBL" id="CAJOBF010009118">
    <property type="protein sequence ID" value="CAF4269002.1"/>
    <property type="molecule type" value="Genomic_DNA"/>
</dbReference>
<evidence type="ECO:0000313" key="5">
    <source>
        <dbReference type="Proteomes" id="UP000663866"/>
    </source>
</evidence>
<evidence type="ECO:0000313" key="4">
    <source>
        <dbReference type="Proteomes" id="UP000663842"/>
    </source>
</evidence>
<name>A0A820G1L6_9BILA</name>
<dbReference type="Proteomes" id="UP000663842">
    <property type="component" value="Unassembled WGS sequence"/>
</dbReference>
<dbReference type="PANTHER" id="PTHR33845:SF1">
    <property type="entry name" value="C2H2-TYPE DOMAIN-CONTAINING PROTEIN"/>
    <property type="match status" value="1"/>
</dbReference>